<dbReference type="Pfam" id="PF10502">
    <property type="entry name" value="Peptidase_S26"/>
    <property type="match status" value="1"/>
</dbReference>
<accession>A0ABD0B999</accession>
<organism evidence="4 5">
    <name type="scientific">Aeromonas caviae</name>
    <name type="common">Aeromonas punctata</name>
    <dbReference type="NCBI Taxonomy" id="648"/>
    <lineage>
        <taxon>Bacteria</taxon>
        <taxon>Pseudomonadati</taxon>
        <taxon>Pseudomonadota</taxon>
        <taxon>Gammaproteobacteria</taxon>
        <taxon>Aeromonadales</taxon>
        <taxon>Aeromonadaceae</taxon>
        <taxon>Aeromonas</taxon>
    </lineage>
</organism>
<comment type="similarity">
    <text evidence="2">Belongs to the peptidase S26 family.</text>
</comment>
<comment type="catalytic activity">
    <reaction evidence="2">
        <text>Cleavage of hydrophobic, N-terminal signal or leader sequences from secreted and periplasmic proteins.</text>
        <dbReference type="EC" id="3.4.21.89"/>
    </reaction>
</comment>
<dbReference type="AlphaFoldDB" id="A0ABD0B999"/>
<name>A0ABD0B999_AERCA</name>
<reference evidence="4 5" key="1">
    <citation type="submission" date="2021-07" db="EMBL/GenBank/DDBJ databases">
        <title>Draft genome sequence of carbapenem-resistant Aeromonas spp. in Japan.</title>
        <authorList>
            <person name="Maehana S."/>
            <person name="Suzuki M."/>
            <person name="Kitasato H."/>
        </authorList>
    </citation>
    <scope>NUCLEOTIDE SEQUENCE [LARGE SCALE GENOMIC DNA]</scope>
    <source>
        <strain evidence="4 5">KAM382</strain>
    </source>
</reference>
<dbReference type="InterPro" id="IPR019533">
    <property type="entry name" value="Peptidase_S26"/>
</dbReference>
<keyword evidence="2" id="KW-0645">Protease</keyword>
<dbReference type="EC" id="3.4.21.89" evidence="2"/>
<sequence>MKQQGRLIAATLFAAAIMSTLPGYLVMPVSDSVRPALLIKLPWMAPKKGDYVTFELHNKKLPNGHAFLTKRIGCISGDNLENRAGAFFCNGDYMVTALDKDGYGNALSQYRVNGIIPDNKAFVIGDNPSSYDSRYWGLIPINSATYSFPIF</sequence>
<evidence type="ECO:0000313" key="4">
    <source>
        <dbReference type="EMBL" id="GJB92357.1"/>
    </source>
</evidence>
<dbReference type="Proteomes" id="UP000737420">
    <property type="component" value="Unassembled WGS sequence"/>
</dbReference>
<comment type="caution">
    <text evidence="4">The sequence shown here is derived from an EMBL/GenBank/DDBJ whole genome shotgun (WGS) entry which is preliminary data.</text>
</comment>
<dbReference type="RefSeq" id="WP_190284458.1">
    <property type="nucleotide sequence ID" value="NZ_AP024404.1"/>
</dbReference>
<dbReference type="NCBIfam" id="TIGR02227">
    <property type="entry name" value="sigpep_I_bact"/>
    <property type="match status" value="1"/>
</dbReference>
<evidence type="ECO:0000256" key="2">
    <source>
        <dbReference type="RuleBase" id="RU362042"/>
    </source>
</evidence>
<dbReference type="GO" id="GO:0009003">
    <property type="term" value="F:signal peptidase activity"/>
    <property type="evidence" value="ECO:0007669"/>
    <property type="project" value="UniProtKB-EC"/>
</dbReference>
<evidence type="ECO:0000256" key="1">
    <source>
        <dbReference type="ARBA" id="ARBA00019232"/>
    </source>
</evidence>
<dbReference type="GO" id="GO:0016020">
    <property type="term" value="C:membrane"/>
    <property type="evidence" value="ECO:0007669"/>
    <property type="project" value="UniProtKB-SubCell"/>
</dbReference>
<dbReference type="InterPro" id="IPR036286">
    <property type="entry name" value="LexA/Signal_pep-like_sf"/>
</dbReference>
<dbReference type="Gene3D" id="2.10.109.10">
    <property type="entry name" value="Umud Fragment, subunit A"/>
    <property type="match status" value="1"/>
</dbReference>
<protein>
    <recommendedName>
        <fullName evidence="1 2">Signal peptidase I</fullName>
        <ecNumber evidence="2">3.4.21.89</ecNumber>
    </recommendedName>
</protein>
<keyword evidence="2" id="KW-0378">Hydrolase</keyword>
<dbReference type="GO" id="GO:0006508">
    <property type="term" value="P:proteolysis"/>
    <property type="evidence" value="ECO:0007669"/>
    <property type="project" value="UniProtKB-KW"/>
</dbReference>
<dbReference type="SUPFAM" id="SSF51306">
    <property type="entry name" value="LexA/Signal peptidase"/>
    <property type="match status" value="1"/>
</dbReference>
<dbReference type="InterPro" id="IPR000223">
    <property type="entry name" value="Pept_S26A_signal_pept_1"/>
</dbReference>
<proteinExistence type="inferred from homology"/>
<dbReference type="EMBL" id="BPOP01000022">
    <property type="protein sequence ID" value="GJB92357.1"/>
    <property type="molecule type" value="Genomic_DNA"/>
</dbReference>
<gene>
    <name evidence="4" type="ORF">KAM382_24180</name>
</gene>
<evidence type="ECO:0000313" key="5">
    <source>
        <dbReference type="Proteomes" id="UP000737420"/>
    </source>
</evidence>
<feature type="domain" description="Peptidase S26" evidence="3">
    <location>
        <begin position="32"/>
        <end position="143"/>
    </location>
</feature>
<comment type="subcellular location">
    <subcellularLocation>
        <location evidence="2">Membrane</location>
        <topology evidence="2">Multi-pass membrane protein</topology>
    </subcellularLocation>
</comment>
<evidence type="ECO:0000259" key="3">
    <source>
        <dbReference type="Pfam" id="PF10502"/>
    </source>
</evidence>